<sequence>MQARDNKAPPLRGSEAIEDAIEDAIALYLGNFELLLAARTPVVARQVRDDFDALEAAVAAHAPWAQAELARVLAAHLRLCESLGGDAGELLRLHEGHTRVVGSLRAVIVERRRPPD</sequence>
<proteinExistence type="predicted"/>
<evidence type="ECO:0000313" key="1">
    <source>
        <dbReference type="EMBL" id="MFC5498515.1"/>
    </source>
</evidence>
<gene>
    <name evidence="1" type="ORF">ACFPOE_13295</name>
</gene>
<protein>
    <submittedName>
        <fullName evidence="1">Uncharacterized protein</fullName>
    </submittedName>
</protein>
<name>A0ABW0NCY4_9BURK</name>
<accession>A0ABW0NCY4</accession>
<keyword evidence="2" id="KW-1185">Reference proteome</keyword>
<dbReference type="RefSeq" id="WP_376850566.1">
    <property type="nucleotide sequence ID" value="NZ_JBHSMF010000006.1"/>
</dbReference>
<organism evidence="1 2">
    <name type="scientific">Caenimonas terrae</name>
    <dbReference type="NCBI Taxonomy" id="696074"/>
    <lineage>
        <taxon>Bacteria</taxon>
        <taxon>Pseudomonadati</taxon>
        <taxon>Pseudomonadota</taxon>
        <taxon>Betaproteobacteria</taxon>
        <taxon>Burkholderiales</taxon>
        <taxon>Comamonadaceae</taxon>
        <taxon>Caenimonas</taxon>
    </lineage>
</organism>
<reference evidence="2" key="1">
    <citation type="journal article" date="2019" name="Int. J. Syst. Evol. Microbiol.">
        <title>The Global Catalogue of Microorganisms (GCM) 10K type strain sequencing project: providing services to taxonomists for standard genome sequencing and annotation.</title>
        <authorList>
            <consortium name="The Broad Institute Genomics Platform"/>
            <consortium name="The Broad Institute Genome Sequencing Center for Infectious Disease"/>
            <person name="Wu L."/>
            <person name="Ma J."/>
        </authorList>
    </citation>
    <scope>NUCLEOTIDE SEQUENCE [LARGE SCALE GENOMIC DNA]</scope>
    <source>
        <strain evidence="2">CCUG 57401</strain>
    </source>
</reference>
<evidence type="ECO:0000313" key="2">
    <source>
        <dbReference type="Proteomes" id="UP001596037"/>
    </source>
</evidence>
<comment type="caution">
    <text evidence="1">The sequence shown here is derived from an EMBL/GenBank/DDBJ whole genome shotgun (WGS) entry which is preliminary data.</text>
</comment>
<dbReference type="Proteomes" id="UP001596037">
    <property type="component" value="Unassembled WGS sequence"/>
</dbReference>
<dbReference type="EMBL" id="JBHSMF010000006">
    <property type="protein sequence ID" value="MFC5498515.1"/>
    <property type="molecule type" value="Genomic_DNA"/>
</dbReference>